<proteinExistence type="predicted"/>
<organism evidence="1 2">
    <name type="scientific">Pseudoglutamicibacter albus DNF00011</name>
    <dbReference type="NCBI Taxonomy" id="1401063"/>
    <lineage>
        <taxon>Bacteria</taxon>
        <taxon>Bacillati</taxon>
        <taxon>Actinomycetota</taxon>
        <taxon>Actinomycetes</taxon>
        <taxon>Micrococcales</taxon>
        <taxon>Micrococcaceae</taxon>
        <taxon>Pseudoglutamicibacter</taxon>
    </lineage>
</organism>
<name>A0A095YBL7_9MICC</name>
<dbReference type="Proteomes" id="UP000053528">
    <property type="component" value="Unassembled WGS sequence"/>
</dbReference>
<dbReference type="RefSeq" id="WP_035757610.1">
    <property type="nucleotide sequence ID" value="NZ_JRNH01000031.1"/>
</dbReference>
<evidence type="ECO:0000313" key="1">
    <source>
        <dbReference type="EMBL" id="KGF19633.1"/>
    </source>
</evidence>
<sequence>MTQPLLAHQTSLGRMYSRTVGGLPEVPSITTVISRHAVDMTGWAGHMAATAVINDERLPTSVGNKIQLKQIARQASSAAEKYRDEAAARGDRVHNYAEHKALRELGRPHEAAQMREILKEHGEGAYADRFDEWWDLFGVRPIEPEVTIWNHTVGYAGTLDLVAEIGGATCLIDYKTRGTTRDGRVKAPDPKVVMQLAAGAQAEEYLSDPEKGTWEPWPFPKNSVLLAVALGETEVLPMRAQPHSLENAWKRFWALRQVWETESVAFSAAAELQPVPPPATR</sequence>
<dbReference type="EMBL" id="JRNH01000031">
    <property type="protein sequence ID" value="KGF19633.1"/>
    <property type="molecule type" value="Genomic_DNA"/>
</dbReference>
<dbReference type="AlphaFoldDB" id="A0A095YBL7"/>
<accession>A0A095YBL7</accession>
<gene>
    <name evidence="1" type="ORF">HMPREF2128_09630</name>
</gene>
<protein>
    <submittedName>
        <fullName evidence="1">Cytochrome P450</fullName>
    </submittedName>
</protein>
<evidence type="ECO:0000313" key="2">
    <source>
        <dbReference type="Proteomes" id="UP000053528"/>
    </source>
</evidence>
<comment type="caution">
    <text evidence="1">The sequence shown here is derived from an EMBL/GenBank/DDBJ whole genome shotgun (WGS) entry which is preliminary data.</text>
</comment>
<reference evidence="1 2" key="1">
    <citation type="submission" date="2014-07" db="EMBL/GenBank/DDBJ databases">
        <authorList>
            <person name="McCorrison J."/>
            <person name="Sanka R."/>
            <person name="Torralba M."/>
            <person name="Gillis M."/>
            <person name="Haft D.H."/>
            <person name="Methe B."/>
            <person name="Sutton G."/>
            <person name="Nelson K.E."/>
        </authorList>
    </citation>
    <scope>NUCLEOTIDE SEQUENCE [LARGE SCALE GENOMIC DNA]</scope>
    <source>
        <strain evidence="1 2">DNF00011</strain>
    </source>
</reference>